<keyword evidence="2" id="KW-0413">Isomerase</keyword>
<gene>
    <name evidence="2" type="ORF">HYW89_00545</name>
</gene>
<reference evidence="2 3" key="1">
    <citation type="submission" date="2020-07" db="EMBL/GenBank/DDBJ databases">
        <title>Huge and variable diversity of episymbiotic CPR bacteria and DPANN archaea in groundwater ecosystems.</title>
        <authorList>
            <person name="He C.Y."/>
            <person name="Keren R."/>
            <person name="Whittaker M."/>
            <person name="Farag I.F."/>
            <person name="Doudna J."/>
            <person name="Cate J.H.D."/>
            <person name="Banfield J.F."/>
        </authorList>
    </citation>
    <scope>NUCLEOTIDE SEQUENCE [LARGE SCALE GENOMIC DNA]</scope>
    <source>
        <strain evidence="2">NC_groundwater_541_Ag_S-0.1um_46_50</strain>
    </source>
</reference>
<evidence type="ECO:0000259" key="1">
    <source>
        <dbReference type="Pfam" id="PF01261"/>
    </source>
</evidence>
<dbReference type="SUPFAM" id="SSF51658">
    <property type="entry name" value="Xylose isomerase-like"/>
    <property type="match status" value="1"/>
</dbReference>
<dbReference type="GO" id="GO:0016853">
    <property type="term" value="F:isomerase activity"/>
    <property type="evidence" value="ECO:0007669"/>
    <property type="project" value="UniProtKB-KW"/>
</dbReference>
<name>A0A7T5RJP9_9BACT</name>
<proteinExistence type="predicted"/>
<organism evidence="2 3">
    <name type="scientific">Candidatus Sungiibacteriota bacterium</name>
    <dbReference type="NCBI Taxonomy" id="2750080"/>
    <lineage>
        <taxon>Bacteria</taxon>
        <taxon>Candidatus Sungiibacteriota</taxon>
    </lineage>
</organism>
<dbReference type="AlphaFoldDB" id="A0A7T5RJP9"/>
<accession>A0A7T5RJP9</accession>
<dbReference type="InterPro" id="IPR036237">
    <property type="entry name" value="Xyl_isomerase-like_sf"/>
</dbReference>
<dbReference type="Gene3D" id="3.20.20.150">
    <property type="entry name" value="Divalent-metal-dependent TIM barrel enzymes"/>
    <property type="match status" value="1"/>
</dbReference>
<dbReference type="InterPro" id="IPR013022">
    <property type="entry name" value="Xyl_isomerase-like_TIM-brl"/>
</dbReference>
<dbReference type="EMBL" id="CP066690">
    <property type="protein sequence ID" value="QQG45412.1"/>
    <property type="molecule type" value="Genomic_DNA"/>
</dbReference>
<evidence type="ECO:0000313" key="3">
    <source>
        <dbReference type="Proteomes" id="UP000595618"/>
    </source>
</evidence>
<dbReference type="Pfam" id="PF01261">
    <property type="entry name" value="AP_endonuc_2"/>
    <property type="match status" value="1"/>
</dbReference>
<dbReference type="Proteomes" id="UP000595618">
    <property type="component" value="Chromosome"/>
</dbReference>
<protein>
    <submittedName>
        <fullName evidence="2">Sugar phosphate isomerase/epimerase</fullName>
    </submittedName>
</protein>
<evidence type="ECO:0000313" key="2">
    <source>
        <dbReference type="EMBL" id="QQG45412.1"/>
    </source>
</evidence>
<dbReference type="PANTHER" id="PTHR12110:SF53">
    <property type="entry name" value="BLR5974 PROTEIN"/>
    <property type="match status" value="1"/>
</dbReference>
<dbReference type="PANTHER" id="PTHR12110">
    <property type="entry name" value="HYDROXYPYRUVATE ISOMERASE"/>
    <property type="match status" value="1"/>
</dbReference>
<sequence>MLVSGSRRLELKLGVMQGRLIPSRGRGIQFFPFEEWEKEFGLAAKLGLDAIEFIFDLERSAENPLMSSEGRARIRELIGEHNVLVRHICADFFMRQTPFVGDRAQRKENEKVLRELIQAALEIGASSVEIPLLEKSSLRTEADEKKFIDFLRTGLDFAHQSEVQLSLETDLPPRKLLALVETISHPALALTYDSGNSASLGYDSYEEITVLGEYISNVHIKDRILGGGTVPLGGGHANFERLFRGLGEIGYRGSFTLQAARGEEGKEKETIAEYISFVSGYIERYLV</sequence>
<dbReference type="InterPro" id="IPR050312">
    <property type="entry name" value="IolE/XylAMocC-like"/>
</dbReference>
<feature type="domain" description="Xylose isomerase-like TIM barrel" evidence="1">
    <location>
        <begin position="41"/>
        <end position="266"/>
    </location>
</feature>